<dbReference type="EMBL" id="CP002352">
    <property type="protein sequence ID" value="ADV43841.1"/>
    <property type="molecule type" value="Genomic_DNA"/>
</dbReference>
<name>E6SP71_BACT6</name>
<dbReference type="AlphaFoldDB" id="E6SP71"/>
<sequence>MKGKYIFYKYKNQKKEVKSPCDTSYLLSISPFSSKLSLKQLFLIIIKSNMGYTISNTYTSQLPNRLYLCNYNQK</sequence>
<reference key="1">
    <citation type="submission" date="2010-11" db="EMBL/GenBank/DDBJ databases">
        <title>The complete genome of Bacteroides helcogenes P 36-108.</title>
        <authorList>
            <consortium name="US DOE Joint Genome Institute (JGI-PGF)"/>
            <person name="Lucas S."/>
            <person name="Copeland A."/>
            <person name="Lapidus A."/>
            <person name="Bruce D."/>
            <person name="Goodwin L."/>
            <person name="Pitluck S."/>
            <person name="Kyrpides N."/>
            <person name="Mavromatis K."/>
            <person name="Ivanova N."/>
            <person name="Zeytun A."/>
            <person name="Brettin T."/>
            <person name="Detter J.C."/>
            <person name="Tapia R."/>
            <person name="Han C."/>
            <person name="Land M."/>
            <person name="Hauser L."/>
            <person name="Markowitz V."/>
            <person name="Cheng J.-F."/>
            <person name="Hugenholtz P."/>
            <person name="Woyke T."/>
            <person name="Wu D."/>
            <person name="Gronow S."/>
            <person name="Wellnitz S."/>
            <person name="Brambilla E."/>
            <person name="Klenk H.-P."/>
            <person name="Eisen J.A."/>
        </authorList>
    </citation>
    <scope>NUCLEOTIDE SEQUENCE</scope>
    <source>
        <strain>P 36-108</strain>
    </source>
</reference>
<evidence type="ECO:0000313" key="2">
    <source>
        <dbReference type="Proteomes" id="UP000008630"/>
    </source>
</evidence>
<protein>
    <submittedName>
        <fullName evidence="1">Uncharacterized protein</fullName>
    </submittedName>
</protein>
<reference evidence="1 2" key="2">
    <citation type="journal article" date="2011" name="Stand. Genomic Sci.">
        <title>Complete genome sequence of Bacteroides helcogenes type strain (P 36-108).</title>
        <authorList>
            <person name="Pati A."/>
            <person name="Gronow S."/>
            <person name="Zeytun A."/>
            <person name="Lapidus A."/>
            <person name="Nolan M."/>
            <person name="Hammon N."/>
            <person name="Deshpande S."/>
            <person name="Cheng J.F."/>
            <person name="Tapia R."/>
            <person name="Han C."/>
            <person name="Goodwin L."/>
            <person name="Pitluck S."/>
            <person name="Liolios K."/>
            <person name="Pagani I."/>
            <person name="Ivanova N."/>
            <person name="Mavromatis K."/>
            <person name="Chen A."/>
            <person name="Palaniappan K."/>
            <person name="Land M."/>
            <person name="Hauser L."/>
            <person name="Chang Y.J."/>
            <person name="Jeffries C.D."/>
            <person name="Detter J.C."/>
            <person name="Brambilla E."/>
            <person name="Rohde M."/>
            <person name="Goker M."/>
            <person name="Woyke T."/>
            <person name="Bristow J."/>
            <person name="Eisen J.A."/>
            <person name="Markowitz V."/>
            <person name="Hugenholtz P."/>
            <person name="Kyrpides N.C."/>
            <person name="Klenk H.P."/>
            <person name="Lucas S."/>
        </authorList>
    </citation>
    <scope>NUCLEOTIDE SEQUENCE [LARGE SCALE GENOMIC DNA]</scope>
    <source>
        <strain evidence="2">ATCC 35417 / DSM 20613 / JCM 6297 / CCUG 15421 / P 36-108</strain>
    </source>
</reference>
<dbReference type="KEGG" id="bhl:Bache_1863"/>
<keyword evidence="2" id="KW-1185">Reference proteome</keyword>
<accession>E6SP71</accession>
<dbReference type="HOGENOM" id="CLU_2680097_0_0_10"/>
<proteinExistence type="predicted"/>
<gene>
    <name evidence="1" type="ordered locus">Bache_1863</name>
</gene>
<dbReference type="Proteomes" id="UP000008630">
    <property type="component" value="Chromosome"/>
</dbReference>
<dbReference type="STRING" id="693979.Bache_1863"/>
<evidence type="ECO:0000313" key="1">
    <source>
        <dbReference type="EMBL" id="ADV43841.1"/>
    </source>
</evidence>
<organism evidence="1 2">
    <name type="scientific">Bacteroides helcogenes (strain ATCC 35417 / DSM 20613 / JCM 6297 / CCUG 15421 / P 36-108)</name>
    <dbReference type="NCBI Taxonomy" id="693979"/>
    <lineage>
        <taxon>Bacteria</taxon>
        <taxon>Pseudomonadati</taxon>
        <taxon>Bacteroidota</taxon>
        <taxon>Bacteroidia</taxon>
        <taxon>Bacteroidales</taxon>
        <taxon>Bacteroidaceae</taxon>
        <taxon>Bacteroides</taxon>
    </lineage>
</organism>